<dbReference type="GO" id="GO:0008652">
    <property type="term" value="P:amino acid biosynthetic process"/>
    <property type="evidence" value="ECO:0007669"/>
    <property type="project" value="UniProtKB-KW"/>
</dbReference>
<comment type="catalytic activity">
    <reaction evidence="7">
        <text>shikimate + ATP = 3-phosphoshikimate + ADP + H(+)</text>
        <dbReference type="Rhea" id="RHEA:13121"/>
        <dbReference type="ChEBI" id="CHEBI:15378"/>
        <dbReference type="ChEBI" id="CHEBI:30616"/>
        <dbReference type="ChEBI" id="CHEBI:36208"/>
        <dbReference type="ChEBI" id="CHEBI:145989"/>
        <dbReference type="ChEBI" id="CHEBI:456216"/>
        <dbReference type="EC" id="2.7.1.71"/>
    </reaction>
</comment>
<evidence type="ECO:0000259" key="9">
    <source>
        <dbReference type="PROSITE" id="PS50943"/>
    </source>
</evidence>
<keyword evidence="7" id="KW-0963">Cytoplasm</keyword>
<dbReference type="PRINTS" id="PR01100">
    <property type="entry name" value="SHIKIMTKNASE"/>
</dbReference>
<dbReference type="AlphaFoldDB" id="A0A1I7J936"/>
<feature type="binding site" evidence="7">
    <location>
        <begin position="135"/>
        <end position="140"/>
    </location>
    <ligand>
        <name>ATP</name>
        <dbReference type="ChEBI" id="CHEBI:30616"/>
    </ligand>
</feature>
<dbReference type="InterPro" id="IPR010982">
    <property type="entry name" value="Lambda_DNA-bd_dom_sf"/>
</dbReference>
<feature type="compositionally biased region" description="Basic and acidic residues" evidence="8">
    <location>
        <begin position="1"/>
        <end position="15"/>
    </location>
</feature>
<feature type="binding site" evidence="7">
    <location>
        <position position="204"/>
    </location>
    <ligand>
        <name>substrate</name>
    </ligand>
</feature>
<comment type="caution">
    <text evidence="7">Lacks conserved residue(s) required for the propagation of feature annotation.</text>
</comment>
<organism evidence="10 11">
    <name type="scientific">Halomonas korlensis</name>
    <dbReference type="NCBI Taxonomy" id="463301"/>
    <lineage>
        <taxon>Bacteria</taxon>
        <taxon>Pseudomonadati</taxon>
        <taxon>Pseudomonadota</taxon>
        <taxon>Gammaproteobacteria</taxon>
        <taxon>Oceanospirillales</taxon>
        <taxon>Halomonadaceae</taxon>
        <taxon>Halomonas</taxon>
    </lineage>
</organism>
<dbReference type="HAMAP" id="MF_00109">
    <property type="entry name" value="Shikimate_kinase"/>
    <property type="match status" value="1"/>
</dbReference>
<keyword evidence="7" id="KW-0460">Magnesium</keyword>
<evidence type="ECO:0000256" key="5">
    <source>
        <dbReference type="ARBA" id="ARBA00022840"/>
    </source>
</evidence>
<dbReference type="GO" id="GO:0005829">
    <property type="term" value="C:cytosol"/>
    <property type="evidence" value="ECO:0007669"/>
    <property type="project" value="TreeGrafter"/>
</dbReference>
<dbReference type="NCBIfam" id="NF006015">
    <property type="entry name" value="PRK08154.1"/>
    <property type="match status" value="1"/>
</dbReference>
<comment type="function">
    <text evidence="7">Catalyzes the specific phosphorylation of the 3-hydroxyl group of shikimic acid using ATP as a cosubstrate.</text>
</comment>
<dbReference type="GO" id="GO:0004765">
    <property type="term" value="F:shikimate kinase activity"/>
    <property type="evidence" value="ECO:0007669"/>
    <property type="project" value="UniProtKB-UniRule"/>
</dbReference>
<keyword evidence="4 7" id="KW-0418">Kinase</keyword>
<accession>A0A1I7J936</accession>
<evidence type="ECO:0000256" key="3">
    <source>
        <dbReference type="ARBA" id="ARBA00022741"/>
    </source>
</evidence>
<dbReference type="UniPathway" id="UPA00053">
    <property type="reaction ID" value="UER00088"/>
</dbReference>
<keyword evidence="2 7" id="KW-0808">Transferase</keyword>
<evidence type="ECO:0000256" key="7">
    <source>
        <dbReference type="HAMAP-Rule" id="MF_00109"/>
    </source>
</evidence>
<comment type="subunit">
    <text evidence="7">Monomer.</text>
</comment>
<gene>
    <name evidence="7" type="primary">aroK</name>
    <name evidence="10" type="ORF">SAMN04487955_109175</name>
</gene>
<comment type="cofactor">
    <cofactor evidence="7">
        <name>Mg(2+)</name>
        <dbReference type="ChEBI" id="CHEBI:18420"/>
    </cofactor>
    <text evidence="7">Binds 1 Mg(2+) ion per subunit.</text>
</comment>
<feature type="region of interest" description="Disordered" evidence="8">
    <location>
        <begin position="1"/>
        <end position="20"/>
    </location>
</feature>
<keyword evidence="11" id="KW-1185">Reference proteome</keyword>
<dbReference type="PANTHER" id="PTHR21087">
    <property type="entry name" value="SHIKIMATE KINASE"/>
    <property type="match status" value="1"/>
</dbReference>
<feature type="binding site" evidence="7">
    <location>
        <position position="181"/>
    </location>
    <ligand>
        <name>substrate</name>
    </ligand>
</feature>
<dbReference type="InterPro" id="IPR000623">
    <property type="entry name" value="Shikimate_kinase/TSH1"/>
</dbReference>
<dbReference type="Gene3D" id="1.10.260.40">
    <property type="entry name" value="lambda repressor-like DNA-binding domains"/>
    <property type="match status" value="1"/>
</dbReference>
<keyword evidence="1 7" id="KW-0028">Amino-acid biosynthesis</keyword>
<dbReference type="InterPro" id="IPR001387">
    <property type="entry name" value="Cro/C1-type_HTH"/>
</dbReference>
<comment type="pathway">
    <text evidence="7">Metabolic intermediate biosynthesis; chorismate biosynthesis; chorismate from D-erythrose 4-phosphate and phosphoenolpyruvate: step 5/7.</text>
</comment>
<evidence type="ECO:0000313" key="10">
    <source>
        <dbReference type="EMBL" id="SFU81716.1"/>
    </source>
</evidence>
<dbReference type="Proteomes" id="UP000198693">
    <property type="component" value="Unassembled WGS sequence"/>
</dbReference>
<dbReference type="EMBL" id="FPBP01000009">
    <property type="protein sequence ID" value="SFU81716.1"/>
    <property type="molecule type" value="Genomic_DNA"/>
</dbReference>
<evidence type="ECO:0000313" key="11">
    <source>
        <dbReference type="Proteomes" id="UP000198693"/>
    </source>
</evidence>
<dbReference type="PANTHER" id="PTHR21087:SF16">
    <property type="entry name" value="SHIKIMATE KINASE 1, CHLOROPLASTIC"/>
    <property type="match status" value="1"/>
</dbReference>
<evidence type="ECO:0000256" key="6">
    <source>
        <dbReference type="ARBA" id="ARBA00023141"/>
    </source>
</evidence>
<comment type="similarity">
    <text evidence="7">Belongs to the shikimate kinase family.</text>
</comment>
<feature type="binding site" evidence="7">
    <location>
        <position position="280"/>
    </location>
    <ligand>
        <name>ATP</name>
        <dbReference type="ChEBI" id="CHEBI:30616"/>
    </ligand>
</feature>
<comment type="subcellular location">
    <subcellularLocation>
        <location evidence="7">Cytoplasm</location>
    </subcellularLocation>
</comment>
<dbReference type="InterPro" id="IPR027417">
    <property type="entry name" value="P-loop_NTPase"/>
</dbReference>
<keyword evidence="6 7" id="KW-0057">Aromatic amino acid biosynthesis</keyword>
<dbReference type="SMART" id="SM00530">
    <property type="entry name" value="HTH_XRE"/>
    <property type="match status" value="1"/>
</dbReference>
<dbReference type="RefSeq" id="WP_089796518.1">
    <property type="nucleotide sequence ID" value="NZ_FPBP01000009.1"/>
</dbReference>
<keyword evidence="3 7" id="KW-0547">Nucleotide-binding</keyword>
<dbReference type="GO" id="GO:0009423">
    <property type="term" value="P:chorismate biosynthetic process"/>
    <property type="evidence" value="ECO:0007669"/>
    <property type="project" value="UniProtKB-UniRule"/>
</dbReference>
<dbReference type="GO" id="GO:0000287">
    <property type="term" value="F:magnesium ion binding"/>
    <property type="evidence" value="ECO:0007669"/>
    <property type="project" value="UniProtKB-UniRule"/>
</dbReference>
<evidence type="ECO:0000256" key="8">
    <source>
        <dbReference type="SAM" id="MobiDB-lite"/>
    </source>
</evidence>
<feature type="domain" description="HTH cro/C1-type" evidence="9">
    <location>
        <begin position="28"/>
        <end position="82"/>
    </location>
</feature>
<dbReference type="OrthoDB" id="9800332at2"/>
<dbReference type="GO" id="GO:0009073">
    <property type="term" value="P:aromatic amino acid family biosynthetic process"/>
    <property type="evidence" value="ECO:0007669"/>
    <property type="project" value="UniProtKB-KW"/>
</dbReference>
<dbReference type="InterPro" id="IPR031322">
    <property type="entry name" value="Shikimate/glucono_kinase"/>
</dbReference>
<dbReference type="SUPFAM" id="SSF52540">
    <property type="entry name" value="P-loop containing nucleoside triphosphate hydrolases"/>
    <property type="match status" value="1"/>
</dbReference>
<proteinExistence type="inferred from homology"/>
<dbReference type="GO" id="GO:0005524">
    <property type="term" value="F:ATP binding"/>
    <property type="evidence" value="ECO:0007669"/>
    <property type="project" value="UniProtKB-UniRule"/>
</dbReference>
<protein>
    <recommendedName>
        <fullName evidence="7">Shikimate kinase</fullName>
        <shortName evidence="7">SK</shortName>
        <ecNumber evidence="7">2.7.1.71</ecNumber>
    </recommendedName>
</protein>
<sequence length="312" mass="34565">MKPEEKSASDVEEAKSQPSLAKSIGERVRAYRARRGIARKNLSAQSGISERYLAQIETGKANISIELLQRLAQAMVVPLHGLLPALGQQALPNSLSDLLHRLSSSQLEEAYQLLARHFAPPRTCQSGIALIGIRFGGKTTLGELLASELSLPFIRLSQVIEAQGGMKVGEVLELGGQRTYRRLERQALEHVNEQHPLSVLEVGGGLVTEPETFQKLLSSFYTVWLKASPDELMRRLMAEGDMRPLEGNNLKIAKEDLTRILTERDADYRQADHILETTGRTVEECFLELVSVSRPVMAPFPAMTTEVNRTVS</sequence>
<evidence type="ECO:0000256" key="1">
    <source>
        <dbReference type="ARBA" id="ARBA00022605"/>
    </source>
</evidence>
<evidence type="ECO:0000256" key="2">
    <source>
        <dbReference type="ARBA" id="ARBA00022679"/>
    </source>
</evidence>
<dbReference type="SUPFAM" id="SSF47413">
    <property type="entry name" value="lambda repressor-like DNA-binding domains"/>
    <property type="match status" value="1"/>
</dbReference>
<name>A0A1I7J936_9GAMM</name>
<dbReference type="Pfam" id="PF01381">
    <property type="entry name" value="HTH_3"/>
    <property type="match status" value="1"/>
</dbReference>
<feature type="binding site" evidence="7">
    <location>
        <position position="243"/>
    </location>
    <ligand>
        <name>ATP</name>
        <dbReference type="ChEBI" id="CHEBI:30616"/>
    </ligand>
</feature>
<feature type="binding site" evidence="7">
    <location>
        <position position="139"/>
    </location>
    <ligand>
        <name>Mg(2+)</name>
        <dbReference type="ChEBI" id="CHEBI:18420"/>
    </ligand>
</feature>
<dbReference type="PROSITE" id="PS50943">
    <property type="entry name" value="HTH_CROC1"/>
    <property type="match status" value="1"/>
</dbReference>
<dbReference type="CDD" id="cd00464">
    <property type="entry name" value="SK"/>
    <property type="match status" value="1"/>
</dbReference>
<feature type="binding site" evidence="7">
    <location>
        <position position="264"/>
    </location>
    <ligand>
        <name>substrate</name>
    </ligand>
</feature>
<keyword evidence="5 7" id="KW-0067">ATP-binding</keyword>
<reference evidence="11" key="1">
    <citation type="submission" date="2016-10" db="EMBL/GenBank/DDBJ databases">
        <authorList>
            <person name="Varghese N."/>
            <person name="Submissions S."/>
        </authorList>
    </citation>
    <scope>NUCLEOTIDE SEQUENCE [LARGE SCALE GENOMIC DNA]</scope>
    <source>
        <strain evidence="11">CGMCC 1.6981</strain>
    </source>
</reference>
<dbReference type="Gene3D" id="3.40.50.300">
    <property type="entry name" value="P-loop containing nucleotide triphosphate hydrolases"/>
    <property type="match status" value="1"/>
</dbReference>
<keyword evidence="7" id="KW-0479">Metal-binding</keyword>
<dbReference type="EC" id="2.7.1.71" evidence="7"/>
<dbReference type="GO" id="GO:0003677">
    <property type="term" value="F:DNA binding"/>
    <property type="evidence" value="ECO:0007669"/>
    <property type="project" value="InterPro"/>
</dbReference>
<evidence type="ECO:0000256" key="4">
    <source>
        <dbReference type="ARBA" id="ARBA00022777"/>
    </source>
</evidence>
<dbReference type="STRING" id="463301.SAMN04487955_109175"/>
<dbReference type="CDD" id="cd00093">
    <property type="entry name" value="HTH_XRE"/>
    <property type="match status" value="1"/>
</dbReference>
<dbReference type="Pfam" id="PF01202">
    <property type="entry name" value="SKI"/>
    <property type="match status" value="1"/>
</dbReference>